<keyword evidence="2" id="KW-1185">Reference proteome</keyword>
<comment type="caution">
    <text evidence="1">The sequence shown here is derived from an EMBL/GenBank/DDBJ whole genome shotgun (WGS) entry which is preliminary data.</text>
</comment>
<evidence type="ECO:0000313" key="1">
    <source>
        <dbReference type="EMBL" id="RIA95869.1"/>
    </source>
</evidence>
<reference evidence="1 2" key="1">
    <citation type="submission" date="2018-06" db="EMBL/GenBank/DDBJ databases">
        <title>Comparative genomics reveals the genomic features of Rhizophagus irregularis, R. cerebriforme, R. diaphanum and Gigaspora rosea, and their symbiotic lifestyle signature.</title>
        <authorList>
            <person name="Morin E."/>
            <person name="San Clemente H."/>
            <person name="Chen E.C.H."/>
            <person name="De La Providencia I."/>
            <person name="Hainaut M."/>
            <person name="Kuo A."/>
            <person name="Kohler A."/>
            <person name="Murat C."/>
            <person name="Tang N."/>
            <person name="Roy S."/>
            <person name="Loubradou J."/>
            <person name="Henrissat B."/>
            <person name="Grigoriev I.V."/>
            <person name="Corradi N."/>
            <person name="Roux C."/>
            <person name="Martin F.M."/>
        </authorList>
    </citation>
    <scope>NUCLEOTIDE SEQUENCE [LARGE SCALE GENOMIC DNA]</scope>
    <source>
        <strain evidence="1 2">DAOM 227022</strain>
    </source>
</reference>
<dbReference type="OrthoDB" id="2397721at2759"/>
<evidence type="ECO:0000313" key="2">
    <source>
        <dbReference type="Proteomes" id="UP000265703"/>
    </source>
</evidence>
<dbReference type="AlphaFoldDB" id="A0A397TEV6"/>
<proteinExistence type="predicted"/>
<gene>
    <name evidence="1" type="ORF">C1645_446584</name>
</gene>
<dbReference type="Proteomes" id="UP000265703">
    <property type="component" value="Unassembled WGS sequence"/>
</dbReference>
<protein>
    <submittedName>
        <fullName evidence="1">Uncharacterized protein</fullName>
    </submittedName>
</protein>
<accession>A0A397TEV6</accession>
<name>A0A397TEV6_9GLOM</name>
<sequence>MWINVDIETGRTVERIMFDLGIKCNHEHLVHSWTIDVEDFQIQNLFDSLEWNETLGTRFVTRFIGIFNSFRKKSTKELRLYIKQAWQESYDSKIHFDLSDISLHFKSRNMMQILSKIPY</sequence>
<organism evidence="1 2">
    <name type="scientific">Glomus cerebriforme</name>
    <dbReference type="NCBI Taxonomy" id="658196"/>
    <lineage>
        <taxon>Eukaryota</taxon>
        <taxon>Fungi</taxon>
        <taxon>Fungi incertae sedis</taxon>
        <taxon>Mucoromycota</taxon>
        <taxon>Glomeromycotina</taxon>
        <taxon>Glomeromycetes</taxon>
        <taxon>Glomerales</taxon>
        <taxon>Glomeraceae</taxon>
        <taxon>Glomus</taxon>
    </lineage>
</organism>
<dbReference type="EMBL" id="QKYT01000054">
    <property type="protein sequence ID" value="RIA95869.1"/>
    <property type="molecule type" value="Genomic_DNA"/>
</dbReference>